<reference evidence="2 3" key="1">
    <citation type="submission" date="2023-12" db="EMBL/GenBank/DDBJ databases">
        <title>Description of an unclassified Opitutus bacterium of Verrucomicrobiota.</title>
        <authorList>
            <person name="Zhang D.-F."/>
        </authorList>
    </citation>
    <scope>NUCLEOTIDE SEQUENCE [LARGE SCALE GENOMIC DNA]</scope>
    <source>
        <strain evidence="2 3">WL0086</strain>
    </source>
</reference>
<accession>A0ABZ1C795</accession>
<sequence length="6473" mass="631049">MSETSAEVMAATAGEDVSLFSLADLPTIVMEASTEDDAAAAGADVVGDEGSVEGDDAPAVDVIDENGAADPTESTDDEVVVADDSGADSSDEPTTIADDELTQLAESLFGPGAGDTTTMIGGIGSEVILQGEHEGETVTLLSDNTLLVGDEIFILSPLQTQNLVILGDGSTTTISTNISGTSQSISDTVEVDGDRSITATAGSIIISNPGGQIDGNGAGLADSLTMSATGSISVANGVGQNKALQNLTMTAGGSIDIGGATTLTGNLTVNNATTVRFRGAVTITGNVVITKATDITFDGAVTITGSLTIAEGASITFNGNTAVAGTVSIGSAVDYTKIASIYFANNARFDFGGLASIYVNGAITFGNAVGGLGGAYTPDGLTIGLNATLTFNNNINLGSSSPFSVVNAAEVTLTGSLTAGDVTMSNVAGNLILAATTTVRSIDLTSTGSGASTSLRVNTLEVGDGNAILTANQINLLGTISDTGAQSTLTIKPYTVSRPIVVGQSPPSTTTPTFNNRLDLEASEIGLILPGFAEVNIGDAAAGTGTVYLAYMGSQISTGEYYNKTQIFGGDIIVTRDHDINATVPEFRLVARTGDITVNERIGYAVNNTSADRNDWVRLEAAGDIIVNKGIYALDRISLTAGQGTGTGTITVASTGFIYTTGTTGSNLRIELVAGLTSGNINLAAPSAEAALLSAAGDNSSIVLLAASGSITQTDGRLVAELFTAQSSGTTSVRTTVERVGAATLAGEIFADATPRTIDGVLITGSGAFVQTESDDVQVDQITTHTGGIDLTTTNSGTITIDSIISNTGGSVVLTADGAIADLTPANDATANISTTGNLTFTAQTGVGATGDADLDIAVTGVQGTNAVSGDIVLQDPSTLTIFGALATLAGNGNIQVTADAGTLAANADVTAHGSGNLTLTASTGALNQAASTTASSTSGNLDLDGDTVTQSGALSTGDTGTIDVDADVGAITMTDGATTDTVDGAIAYTAATNVDLSDIESATGNLTITATAGSITDNTAAETANLTTTGDTVLTADTGIGGSGAADIDTTIATLAATNNTSGDIVIQESDGLVINGTGVRTLAGDGNIDIDVDAGALTNDAVVTAHGAGTITLNTDAGAYTANANVSSTSGAIAVTADSVAQNADVTTTTGTIDVTADTADVVMQDGTTTSTTTGAITVGAATDIDLSVINSTSGDLTLTATAGAITDNTAAETANLITTGQATLTAATGMGSGGGDADIDTTLSTLAATNTTSGNIFVHETDGLIINGTGLRTLDGNGNIDVDVDAGDLTVDSVVTAHGSGYVTLNTDVGTFTFNAAVSSTSGDLTFSADDIAQNADASTSIGAIVYTADVANITMADGTTTSTTTGTITFTAADSINLSAVTSTSGNLDLEATAGAITDNTLAEDANLSTSGLAELLAATGIGATGAADIDTAVGSLTGRNTTSGGIVIEEDDALTITPAGLINDASGQPIILTTEAGTLTITGVITATGAGKIRLSVAGATSDLITSAAISTGSGPISLIAARSINLNAGTSIATTGAGTIDLEATAGSLTLSDNVAVTTAGGNIRLLAQIDVTLSGLNAASGNISVTATTGSIADAGETLTDLTATATRLWAAIGIGTADAIDTNIATLAAAATTGGIRISEEDDLTIGTVAAVPVSRVTTADTTTTATNTASTSDLEATTGATEITSLAGSILLTDGVDADTRAIQSTTGDITLTAANNITFEASIESTSGNLSLTAQTGGIIDNTVTETALLITTTDATLTAATGIGSANAADIDTTVGRITLTNTTSGGIFIHETATLTLLGAQTQAGNGPISILVTTGDLLTTGAVTAHGSGNIFIQAAAGNATLQADHTSTSGHLTVLAAQTLTLEADLSTGTTGTVDLEANAISAIATADITTADGDVRLLATTNIILGGVITTNTEVSLTATTGSITDVDTDNTVDIVSNKLRIVAGVGAGESTNHLETTTGTLSARATSGGLFLTETDALIIDDVAVTVQKVGVDTGVTPTTDATQSDLITTAGNGSIVLITGGDLTLEDGTATANNRAIEANGTGNILLSTTGTITANADTLAGTGHISVIASDTITLNATADIETGGTGTINLEATSGSITQADNSRITSATGDIRLLANVDVTLGGITTDANASVTASTGQVVDAGDVSGGEDINAVGLRMVAGLGIAGATTHLETQVTTLTARATSGGIYLTETDSLGIDDVAVTIQQVDTDATVDPVTDATQSDVMTTAGDGNIVLVTGGDLLINDGTAATDDIGVQADGAGNILLSTTGTITSNVDVNSTTGHITLIASNSISLTDTADVRTGGTGTINLEATTGSITQDDNSRIISDAGEIRLLANVNITLGGITTNTDASLTATTGSIIDAGDAFGGEDVIAAGLRLVAGLGIAGPTTHLETQVTTLTARATSGGIYLTETDSLTIDDVAVTIQQVDTDATVDPVTDATQSDVMTTAGDGNIVLVTGGDLLINDGTAATDDIGVQADGAGNILLSTTGTITSNVDVNSTTGHITLVASDSISLTDSADIRTDGGAGTINLEATTGSITQDDNSRIISNTGEVRLIANVNITLGGITTNTDASLTATTGSIIDAGDAFGGEDVNALGLRLWAGLGIGGANTHIETAVTTLTARATSGGIYLTETDSLTIDDVAVTIQQVDTDATIDPVTDVTQSDVFTTGGDGNIVLITGGDLLINDGTAATDDTGVQAHGAGNILLSTTGTITSHVDVNSTTGHITLIASDSISLTDSADIRTGGTGTINLEATTGSITQDDNSRIISDAGEIRLLANVNIVLGGITTNTDASLTATTGSITDAGDAFGGEDVIAVGLRLVAGIGIAGPTTHIETLITTLSARATSGGIYLTETDSLTIDDVAVTIQQVDTDATIDPVTDATQSDVMTTAGDGNIVLVTGGDLLINDGTALTDDIGVQADGAGNILLSTTGTITSNVDVNSTTGHITLVASDSISLTDTADIRTGGTGTINLEATTGSITQDDNSRLITANGDIRLLANVNIVLGGITTNVNASLTATNGSITDAGDVSGGEDVNAAGLRLWAAIGAGESSAHLETAVDTLSARATSGGVFIDETDALVIDDVAVTIQQVDTDATVDPVTDATQSDVMTTAGDGNIVLVTGGDLLINDGTAAADNAGIAAHGTGNILLSTTGTITSNVDISSGTGHISLIASDSITLNATVDVTTAGTGTINLEATTGSITQADNSRLTTADGDIRLLANVDITLGGLTTNVNASLTATTGSIIDAGDAFGGEDINAAGLRMVAGIGIAGPTTHLETAVTTLTARATSGGIYLTETDSLTIDDVSVTIEQVDTDATTDTVTDATQSDVMTTAGDGSIVLVTGGDLMINDGTAATDDIGVQADGAGNILLSTTGTITSNVDVNSTTGHITLVASDSISLTDTADIRTGGTGTVNLEATTGSITQDDNSRIISATGDIRLLANVDITLGGITTGVNASLTATTGSITDAGDAFGNEDIIAAGLRMVAGIGIAGPTTHIETAVTTLTARATSGGIYLTETDSLTIDDVSVTIEQVDTDATTDTVTDATQSDVMTTAGDGNIVLITGGDLLINDGTALTDDIGVQADGAGNILLSTTGTITSNVDVNSTTGHITLVASDSISLTDTADIRTGGTGTVNLEATTGSITQDDNSRIISVSGDIRLLANVDITLGGITTNVNASLTATTGSIIDAGDAFGGEDIIAAGLRMVAGIGIAGPTTHIETLVTTLTARATSGGIYLTETDSLTIDDVAVTIQQVDTDATIDPVTDVTQSDVMTTAGDGDIILVTGGDLLINDGTAATDDTGISADGAGDILLSTTGTITSNVDITSGTGHITLVASDSISLTDSADIRTGGTGTINLEATTGSITQDDNSRIISDTGEVRLVADIDIVLGGITTNTDASLTATTGSITDAGDVSGGEDIIASGLRLVAGLGIGGANTHIETAVTTLTARATSGGIYLTETDSLTLDDVAVTIEQVDTDATTDSVTDATQSDVMTTAGDGNIVLVTGGDLLINDGTAATDDIGVQADGAGNILLSTTGTITSNVDVNSTTGHITLVASDSISLTDSADIRTGGTGTINLEATTGSITQDDNSRIVSATGDIRLFANVDITLGGITTGVNASLTATTGSITDAGDAAGGEDVIAAGLRLVAGLGIGGATTHLETQVTTLTARATSGGIYLTETDALTIDDVAVTIEQVATDATTATVNDATQSDVMTTAGDGDIILVTGGDLMINDGTAATDDTGISADGAGDILLSTTGTITSNVDITSGTGHITLVASDSISLTDSADIRTGGTGTINLEATTGSITQDDNSRIISVSGDIRLLANVNITLGGITTDANASVTASTGQVVDAGDVSGGEDVNAAGLRLVAGLGIGGANTHLETAVDTLTARATSGGIYLTETDALTIDDVAVTIEQVDTDATTATVTDATQSDVMTTAGDGSIVLITGGDLLINDGTALTDDIGVQADGAGNVLLSTTGTITSNVDVNSATGHITLVASDSISLTDSADLRTGGTGTINLEATAGSITQADNSRIISAAGDIRLAANVNITLGGITTDANASLTATTGSITDAGDVSGGEDVIAAGLRLVAGLGIGGATTHLETAVDTLTARATSGGIYLTETDSLVIDDVAVSIEQVGTDATTATVNDVAQSDVITTAGNGAIVLSTGGDLTLNDGTAAADNTALSAHGTGNVLLQTSAGSITANADLLSGTGHVTLTSADSITFTATADLRTAGTITLTAQTGAITQADDSRIASTAGAIQLSAATDITLGGLTTTGNVAVTATTGSILDAGDAFGGEDILASGLRLWAGTGIGGATTHLEINATTLTATATSGGLYLSETDTLTIGTVTVTTQAVDSAAGITAVTATAQSGLSTTAGDGNVVLATGGALTVTTAVTTHGAGNLLLATTGSIAIAANLASTSGHLTLTATDSITLAAATTVTTGGTGTLTAIATTGAITQADDSRFITATGDIALTAATDLTLGGLTTDANASLTATTGSVLDAGDAFGDEDVIAAGLRLTAGLGAGTSTDTLETAVTTLAATATSGGLFLLETDGLTIGTVATTTQTVGTDATTTTTTTTDLTGLSTTAGSGAIVLTTGGDLTLSAPVTTAAAGNVLLAVTGTLTADAVISSTTGHLTLTATDTLALNANLSTAGTVTVTATTFTQTDGTRITTTGDVAIETTGDLTLAGITSSGNVALTAGNIFDGGDTGGADVVASGLRAVATDGIGSATDALETTLATLAATATGGGIHLSNTTALTVGSVAVSTAQVGTDGTTTAADLAALAGVTTTAADGVIALTTAGTLTISAEVTAHGAGTIALTTTTGDIALGALVSSTSGDLTLNAAARVLDTTATETPLLITTGALDLTATGGLGQTGLGDLDVSASSLSLTNNGAGSIYLKSHATTTLSATSLTPSGSLFFTQATGNLTVGGALTVAQGNLTLRGAGTIALNNAPVSAAGTITIQGGTVTATASSLTSTAGDIKLAAASSLSLDASSSLTAAGDLSIVSGGNATLAQASTPGLLDIRVAGNLSRAGGELQSNQLRLTVGGSAGSSGNPIITRTSGTADVRVSGATYILEQNALSAGRGGVTLATTSGGSSVLNVAGGSLTSTGGGITATGSGTLILQSGGSLTIGTSVTSNSGSITVNAGSIVDGTGDEGALFVTPNGTLTLNASSGIGSAGSGDIDFTAAAVGASTSTGNLNLSTTGSTTTTGLTVGSGSGTLQIAAGDDLTVSGTISHGGSGAVNVTASDNLNASGAITGGTGTVTVTAGTNANVGRVSTAGTGAVTVTAGGSLSTGQVSTATGTLDLNAGGTVTANGTVSSGSGRITVQGGGNVTTTTISSTSGNIGVSSTSGRIQTGSVSTGSAGTLTFNAATTLSTGALTSATGRIQLSSGGATTVNGAVNTTSGAFTLTSGGNATTGTLTSTTGAISVTAAGSATLGAITSQSGNVSLTAQGGSLTLSTVATGNAGTLTATAATTFTATSLTTGTGAINVTAAGNLTSGAISSQSGAVTARSTGGATQLSTVATSGAITLFGQTGLTVTGAITGGANAITLTSAAGAINAAGAVTGTGGLSATAATTLNLHSYTGAGAVSLQSGGNLQSGAISLTSGNIAVTSTSGSVTLGTVSTAGASTLTLQSAGALTTGALATQTGRISLTGGNTTTGAISTTTGALTVTAAGTFRATGALTTTSGAINLSATGNVTLGTVSSSTGAITLASTGGSLSVGNVVTTGAVDLDAQGNLVLTGTLQGGSGAVTLTSATGQVTLEGAVTTTTASLNLQSAGALVLRGGFTSTQGGTLSLRSTGSTVNVGRVQTTGRVDLEAAGTLTVEEVVGGAGAVNLTSTGSFIEMTERISTGTGAITLWAYGDAKLHTLSSSSGLIKVTSQTGSITRTTSGTNIFASVQPVFQAARIIDLTVEAASASINGTVVYRRDSATTINIYVVFS</sequence>
<name>A0ABZ1C795_9BACT</name>
<dbReference type="RefSeq" id="WP_324726004.1">
    <property type="nucleotide sequence ID" value="NZ_CP139781.1"/>
</dbReference>
<protein>
    <submittedName>
        <fullName evidence="2">Uncharacterized protein</fullName>
    </submittedName>
</protein>
<proteinExistence type="predicted"/>
<gene>
    <name evidence="2" type="ORF">K1X11_015350</name>
</gene>
<organism evidence="2 3">
    <name type="scientific">Actomonas aquatica</name>
    <dbReference type="NCBI Taxonomy" id="2866162"/>
    <lineage>
        <taxon>Bacteria</taxon>
        <taxon>Pseudomonadati</taxon>
        <taxon>Verrucomicrobiota</taxon>
        <taxon>Opitutia</taxon>
        <taxon>Opitutales</taxon>
        <taxon>Opitutaceae</taxon>
        <taxon>Actomonas</taxon>
    </lineage>
</organism>
<feature type="region of interest" description="Disordered" evidence="1">
    <location>
        <begin position="36"/>
        <end position="59"/>
    </location>
</feature>
<feature type="compositionally biased region" description="Acidic residues" evidence="1">
    <location>
        <begin position="46"/>
        <end position="59"/>
    </location>
</feature>
<dbReference type="EMBL" id="CP139781">
    <property type="protein sequence ID" value="WRQ86190.1"/>
    <property type="molecule type" value="Genomic_DNA"/>
</dbReference>
<evidence type="ECO:0000256" key="1">
    <source>
        <dbReference type="SAM" id="MobiDB-lite"/>
    </source>
</evidence>
<keyword evidence="3" id="KW-1185">Reference proteome</keyword>
<dbReference type="Proteomes" id="UP000738431">
    <property type="component" value="Chromosome"/>
</dbReference>
<evidence type="ECO:0000313" key="2">
    <source>
        <dbReference type="EMBL" id="WRQ86190.1"/>
    </source>
</evidence>
<evidence type="ECO:0000313" key="3">
    <source>
        <dbReference type="Proteomes" id="UP000738431"/>
    </source>
</evidence>